<feature type="domain" description="Reverse transcriptase Ty1/copia-type" evidence="1">
    <location>
        <begin position="1"/>
        <end position="107"/>
    </location>
</feature>
<dbReference type="Pfam" id="PF07727">
    <property type="entry name" value="RVT_2"/>
    <property type="match status" value="1"/>
</dbReference>
<reference evidence="2" key="2">
    <citation type="journal article" date="2024" name="Plant">
        <title>Genomic evolution and insights into agronomic trait innovations of Sesamum species.</title>
        <authorList>
            <person name="Miao H."/>
            <person name="Wang L."/>
            <person name="Qu L."/>
            <person name="Liu H."/>
            <person name="Sun Y."/>
            <person name="Le M."/>
            <person name="Wang Q."/>
            <person name="Wei S."/>
            <person name="Zheng Y."/>
            <person name="Lin W."/>
            <person name="Duan Y."/>
            <person name="Cao H."/>
            <person name="Xiong S."/>
            <person name="Wang X."/>
            <person name="Wei L."/>
            <person name="Li C."/>
            <person name="Ma Q."/>
            <person name="Ju M."/>
            <person name="Zhao R."/>
            <person name="Li G."/>
            <person name="Mu C."/>
            <person name="Tian Q."/>
            <person name="Mei H."/>
            <person name="Zhang T."/>
            <person name="Gao T."/>
            <person name="Zhang H."/>
        </authorList>
    </citation>
    <scope>NUCLEOTIDE SEQUENCE</scope>
    <source>
        <strain evidence="2">G01</strain>
    </source>
</reference>
<evidence type="ECO:0000313" key="2">
    <source>
        <dbReference type="EMBL" id="KAL0282707.1"/>
    </source>
</evidence>
<evidence type="ECO:0000259" key="1">
    <source>
        <dbReference type="Pfam" id="PF07727"/>
    </source>
</evidence>
<organism evidence="2">
    <name type="scientific">Sesamum angustifolium</name>
    <dbReference type="NCBI Taxonomy" id="2727405"/>
    <lineage>
        <taxon>Eukaryota</taxon>
        <taxon>Viridiplantae</taxon>
        <taxon>Streptophyta</taxon>
        <taxon>Embryophyta</taxon>
        <taxon>Tracheophyta</taxon>
        <taxon>Spermatophyta</taxon>
        <taxon>Magnoliopsida</taxon>
        <taxon>eudicotyledons</taxon>
        <taxon>Gunneridae</taxon>
        <taxon>Pentapetalae</taxon>
        <taxon>asterids</taxon>
        <taxon>lamiids</taxon>
        <taxon>Lamiales</taxon>
        <taxon>Pedaliaceae</taxon>
        <taxon>Sesamum</taxon>
    </lineage>
</organism>
<reference evidence="2" key="1">
    <citation type="submission" date="2020-06" db="EMBL/GenBank/DDBJ databases">
        <authorList>
            <person name="Li T."/>
            <person name="Hu X."/>
            <person name="Zhang T."/>
            <person name="Song X."/>
            <person name="Zhang H."/>
            <person name="Dai N."/>
            <person name="Sheng W."/>
            <person name="Hou X."/>
            <person name="Wei L."/>
        </authorList>
    </citation>
    <scope>NUCLEOTIDE SEQUENCE</scope>
    <source>
        <strain evidence="2">G01</strain>
        <tissue evidence="2">Leaf</tissue>
    </source>
</reference>
<proteinExistence type="predicted"/>
<dbReference type="AlphaFoldDB" id="A0AAW2IL63"/>
<accession>A0AAW2IL63</accession>
<gene>
    <name evidence="2" type="ORF">Sangu_2936200</name>
</gene>
<name>A0AAW2IL63_9LAMI</name>
<sequence>MDVKTTFFNDFVEGEIYMDQQEGFTPIVEEQKVYYLQRSIYGLQQAYRSWNEVIRGHNFIKNEFDPYIYKKICGSSIAYLVLYVDSIMLIGNDVNMLGDAKLGCQLNFS</sequence>
<protein>
    <submittedName>
        <fullName evidence="2">Retrovirus-related Pol polyprotein from transposon RE1</fullName>
    </submittedName>
</protein>
<dbReference type="InterPro" id="IPR013103">
    <property type="entry name" value="RVT_2"/>
</dbReference>
<comment type="caution">
    <text evidence="2">The sequence shown here is derived from an EMBL/GenBank/DDBJ whole genome shotgun (WGS) entry which is preliminary data.</text>
</comment>
<dbReference type="EMBL" id="JACGWK010001795">
    <property type="protein sequence ID" value="KAL0282707.1"/>
    <property type="molecule type" value="Genomic_DNA"/>
</dbReference>